<dbReference type="GO" id="GO:0005737">
    <property type="term" value="C:cytoplasm"/>
    <property type="evidence" value="ECO:0007669"/>
    <property type="project" value="UniProtKB-SubCell"/>
</dbReference>
<dbReference type="GO" id="GO:0043161">
    <property type="term" value="P:proteasome-mediated ubiquitin-dependent protein catabolic process"/>
    <property type="evidence" value="ECO:0007669"/>
    <property type="project" value="InterPro"/>
</dbReference>
<dbReference type="PROSITE" id="PS51867">
    <property type="entry name" value="ZF_RING_GID"/>
    <property type="match status" value="1"/>
</dbReference>
<dbReference type="InterPro" id="IPR013083">
    <property type="entry name" value="Znf_RING/FYVE/PHD"/>
</dbReference>
<evidence type="ECO:0000256" key="4">
    <source>
        <dbReference type="ARBA" id="ARBA00022771"/>
    </source>
</evidence>
<evidence type="ECO:0000256" key="7">
    <source>
        <dbReference type="SAM" id="MobiDB-lite"/>
    </source>
</evidence>
<keyword evidence="3" id="KW-0479">Metal-binding</keyword>
<feature type="zinc finger region" description="RING-Gid-type" evidence="6">
    <location>
        <begin position="329"/>
        <end position="374"/>
    </location>
</feature>
<sequence>MASMARSAEQELERAVEGTDVDAIIGRLKSSIEEAGLLKELNSTTKELHTSIAKLGKALEKSCDMDADVCRALRPCPAAASEPGLLARVLAEHFYREGRFELGDCLAAEAGLMDAEQLRAPYASMHEVLEQIRARNLAPALQWAESQRAALSPEGGPSAFEFRLHSLNFVHTLQTQGRSAALSYARRHFAPHAGRGQLPAIQRLMGCLVFADREVQRKRDREQQERGEGEGGAAAGGGPQLPQPYAELMSPGCWDAAASEFARLACSLMGQASESPLSTVVAAGAVALPALLKLAAVMERNAQDLRAVEQLPVEIELGPRFVFRSIFACPVSRDASGPDNPPLLLPCGHVLCEQSVAKLAAKSRVGRPFKCPYCPMEARQEGLRRLTFPEVD</sequence>
<dbReference type="FunFam" id="3.30.40.10:FF:000143">
    <property type="entry name" value="Regulator of gluconeogenesis Rmd5"/>
    <property type="match status" value="1"/>
</dbReference>
<evidence type="ECO:0000313" key="11">
    <source>
        <dbReference type="Proteomes" id="UP001054857"/>
    </source>
</evidence>
<name>A0AAD3DPX7_9CHLO</name>
<feature type="region of interest" description="Disordered" evidence="7">
    <location>
        <begin position="216"/>
        <end position="241"/>
    </location>
</feature>
<evidence type="ECO:0000256" key="2">
    <source>
        <dbReference type="ARBA" id="ARBA00022490"/>
    </source>
</evidence>
<dbReference type="InterPro" id="IPR001841">
    <property type="entry name" value="Znf_RING"/>
</dbReference>
<dbReference type="InterPro" id="IPR013144">
    <property type="entry name" value="CRA_dom"/>
</dbReference>
<dbReference type="Gene3D" id="3.30.40.10">
    <property type="entry name" value="Zinc/RING finger domain, C3HC4 (zinc finger)"/>
    <property type="match status" value="1"/>
</dbReference>
<protein>
    <submittedName>
        <fullName evidence="10">Uncharacterized protein</fullName>
    </submittedName>
</protein>
<dbReference type="SMART" id="SM00757">
    <property type="entry name" value="CRA"/>
    <property type="match status" value="1"/>
</dbReference>
<evidence type="ECO:0000256" key="3">
    <source>
        <dbReference type="ARBA" id="ARBA00022723"/>
    </source>
</evidence>
<evidence type="ECO:0000256" key="5">
    <source>
        <dbReference type="ARBA" id="ARBA00022833"/>
    </source>
</evidence>
<keyword evidence="11" id="KW-1185">Reference proteome</keyword>
<gene>
    <name evidence="10" type="ORF">Agub_g6443</name>
</gene>
<evidence type="ECO:0000313" key="10">
    <source>
        <dbReference type="EMBL" id="GFR45069.1"/>
    </source>
</evidence>
<dbReference type="Proteomes" id="UP001054857">
    <property type="component" value="Unassembled WGS sequence"/>
</dbReference>
<dbReference type="InterPro" id="IPR037683">
    <property type="entry name" value="Rmd5_dRing"/>
</dbReference>
<accession>A0AAD3DPX7</accession>
<dbReference type="PANTHER" id="PTHR12170:SF3">
    <property type="entry name" value="GH10162P"/>
    <property type="match status" value="1"/>
</dbReference>
<keyword evidence="4 6" id="KW-0863">Zinc-finger</keyword>
<dbReference type="InterPro" id="IPR006595">
    <property type="entry name" value="CTLH_C"/>
</dbReference>
<comment type="caution">
    <text evidence="10">The sequence shown here is derived from an EMBL/GenBank/DDBJ whole genome shotgun (WGS) entry which is preliminary data.</text>
</comment>
<dbReference type="InterPro" id="IPR027370">
    <property type="entry name" value="Znf-RING_euk"/>
</dbReference>
<dbReference type="PANTHER" id="PTHR12170">
    <property type="entry name" value="MACROPHAGE ERYTHROBLAST ATTACHER-RELATED"/>
    <property type="match status" value="1"/>
</dbReference>
<dbReference type="GO" id="GO:0034657">
    <property type="term" value="C:GID complex"/>
    <property type="evidence" value="ECO:0007669"/>
    <property type="project" value="TreeGrafter"/>
</dbReference>
<feature type="domain" description="CTLH" evidence="8">
    <location>
        <begin position="121"/>
        <end position="180"/>
    </location>
</feature>
<dbReference type="Pfam" id="PF10607">
    <property type="entry name" value="CTLH"/>
    <property type="match status" value="1"/>
</dbReference>
<evidence type="ECO:0000259" key="9">
    <source>
        <dbReference type="PROSITE" id="PS51867"/>
    </source>
</evidence>
<comment type="subcellular location">
    <subcellularLocation>
        <location evidence="1">Cytoplasm</location>
    </subcellularLocation>
</comment>
<dbReference type="EMBL" id="BMAR01000009">
    <property type="protein sequence ID" value="GFR45069.1"/>
    <property type="molecule type" value="Genomic_DNA"/>
</dbReference>
<dbReference type="InterPro" id="IPR044063">
    <property type="entry name" value="ZF_RING_GID"/>
</dbReference>
<dbReference type="AlphaFoldDB" id="A0AAD3DPX7"/>
<organism evidence="10 11">
    <name type="scientific">Astrephomene gubernaculifera</name>
    <dbReference type="NCBI Taxonomy" id="47775"/>
    <lineage>
        <taxon>Eukaryota</taxon>
        <taxon>Viridiplantae</taxon>
        <taxon>Chlorophyta</taxon>
        <taxon>core chlorophytes</taxon>
        <taxon>Chlorophyceae</taxon>
        <taxon>CS clade</taxon>
        <taxon>Chlamydomonadales</taxon>
        <taxon>Astrephomenaceae</taxon>
        <taxon>Astrephomene</taxon>
    </lineage>
</organism>
<dbReference type="SUPFAM" id="SSF57850">
    <property type="entry name" value="RING/U-box"/>
    <property type="match status" value="1"/>
</dbReference>
<dbReference type="GO" id="GO:0005634">
    <property type="term" value="C:nucleus"/>
    <property type="evidence" value="ECO:0007669"/>
    <property type="project" value="TreeGrafter"/>
</dbReference>
<proteinExistence type="predicted"/>
<dbReference type="PROSITE" id="PS50897">
    <property type="entry name" value="CTLH"/>
    <property type="match status" value="1"/>
</dbReference>
<feature type="compositionally biased region" description="Gly residues" evidence="7">
    <location>
        <begin position="230"/>
        <end position="239"/>
    </location>
</feature>
<keyword evidence="5" id="KW-0862">Zinc</keyword>
<feature type="domain" description="RING-Gid-type" evidence="9">
    <location>
        <begin position="329"/>
        <end position="374"/>
    </location>
</feature>
<keyword evidence="2" id="KW-0963">Cytoplasm</keyword>
<dbReference type="GO" id="GO:0061630">
    <property type="term" value="F:ubiquitin protein ligase activity"/>
    <property type="evidence" value="ECO:0007669"/>
    <property type="project" value="InterPro"/>
</dbReference>
<dbReference type="CDD" id="cd16652">
    <property type="entry name" value="dRING_Rmd5p-like"/>
    <property type="match status" value="1"/>
</dbReference>
<dbReference type="Pfam" id="PF13445">
    <property type="entry name" value="zf-RING_UBOX"/>
    <property type="match status" value="1"/>
</dbReference>
<evidence type="ECO:0000256" key="6">
    <source>
        <dbReference type="PROSITE-ProRule" id="PRU01215"/>
    </source>
</evidence>
<evidence type="ECO:0000259" key="8">
    <source>
        <dbReference type="PROSITE" id="PS50897"/>
    </source>
</evidence>
<evidence type="ECO:0000256" key="1">
    <source>
        <dbReference type="ARBA" id="ARBA00004496"/>
    </source>
</evidence>
<dbReference type="InterPro" id="IPR045098">
    <property type="entry name" value="Fyv10_fam"/>
</dbReference>
<dbReference type="GO" id="GO:0008270">
    <property type="term" value="F:zinc ion binding"/>
    <property type="evidence" value="ECO:0007669"/>
    <property type="project" value="UniProtKB-KW"/>
</dbReference>
<dbReference type="SMART" id="SM00184">
    <property type="entry name" value="RING"/>
    <property type="match status" value="1"/>
</dbReference>
<reference evidence="10 11" key="1">
    <citation type="journal article" date="2021" name="Sci. Rep.">
        <title>Genome sequencing of the multicellular alga Astrephomene provides insights into convergent evolution of germ-soma differentiation.</title>
        <authorList>
            <person name="Yamashita S."/>
            <person name="Yamamoto K."/>
            <person name="Matsuzaki R."/>
            <person name="Suzuki S."/>
            <person name="Yamaguchi H."/>
            <person name="Hirooka S."/>
            <person name="Minakuchi Y."/>
            <person name="Miyagishima S."/>
            <person name="Kawachi M."/>
            <person name="Toyoda A."/>
            <person name="Nozaki H."/>
        </authorList>
    </citation>
    <scope>NUCLEOTIDE SEQUENCE [LARGE SCALE GENOMIC DNA]</scope>
    <source>
        <strain evidence="10 11">NIES-4017</strain>
    </source>
</reference>
<feature type="compositionally biased region" description="Basic and acidic residues" evidence="7">
    <location>
        <begin position="216"/>
        <end position="229"/>
    </location>
</feature>
<dbReference type="InterPro" id="IPR024964">
    <property type="entry name" value="CTLH/CRA"/>
</dbReference>